<proteinExistence type="predicted"/>
<comment type="caution">
    <text evidence="1">The sequence shown here is derived from an EMBL/GenBank/DDBJ whole genome shotgun (WGS) entry which is preliminary data.</text>
</comment>
<reference evidence="1" key="1">
    <citation type="submission" date="2021-06" db="EMBL/GenBank/DDBJ databases">
        <authorList>
            <person name="Kallberg Y."/>
            <person name="Tangrot J."/>
            <person name="Rosling A."/>
        </authorList>
    </citation>
    <scope>NUCLEOTIDE SEQUENCE</scope>
    <source>
        <strain evidence="1">FL966</strain>
    </source>
</reference>
<dbReference type="EMBL" id="CAJVQA010002696">
    <property type="protein sequence ID" value="CAG8555290.1"/>
    <property type="molecule type" value="Genomic_DNA"/>
</dbReference>
<dbReference type="AlphaFoldDB" id="A0A9N9FSX6"/>
<sequence length="43" mass="4956">MNSKDKITAQEMYIELKEEFYHEGTLIVLELFNADGSFSNGEL</sequence>
<protein>
    <submittedName>
        <fullName evidence="1">8328_t:CDS:1</fullName>
    </submittedName>
</protein>
<accession>A0A9N9FSX6</accession>
<gene>
    <name evidence="1" type="ORF">CPELLU_LOCUS4947</name>
</gene>
<evidence type="ECO:0000313" key="1">
    <source>
        <dbReference type="EMBL" id="CAG8555290.1"/>
    </source>
</evidence>
<dbReference type="Proteomes" id="UP000789759">
    <property type="component" value="Unassembled WGS sequence"/>
</dbReference>
<organism evidence="1 2">
    <name type="scientific">Cetraspora pellucida</name>
    <dbReference type="NCBI Taxonomy" id="1433469"/>
    <lineage>
        <taxon>Eukaryota</taxon>
        <taxon>Fungi</taxon>
        <taxon>Fungi incertae sedis</taxon>
        <taxon>Mucoromycota</taxon>
        <taxon>Glomeromycotina</taxon>
        <taxon>Glomeromycetes</taxon>
        <taxon>Diversisporales</taxon>
        <taxon>Gigasporaceae</taxon>
        <taxon>Cetraspora</taxon>
    </lineage>
</organism>
<evidence type="ECO:0000313" key="2">
    <source>
        <dbReference type="Proteomes" id="UP000789759"/>
    </source>
</evidence>
<name>A0A9N9FSX6_9GLOM</name>
<keyword evidence="2" id="KW-1185">Reference proteome</keyword>